<dbReference type="SUPFAM" id="SSF55785">
    <property type="entry name" value="PYP-like sensor domain (PAS domain)"/>
    <property type="match status" value="1"/>
</dbReference>
<dbReference type="GO" id="GO:0052621">
    <property type="term" value="F:diguanylate cyclase activity"/>
    <property type="evidence" value="ECO:0007669"/>
    <property type="project" value="UniProtKB-EC"/>
</dbReference>
<dbReference type="InterPro" id="IPR000014">
    <property type="entry name" value="PAS"/>
</dbReference>
<dbReference type="Pfam" id="PF08447">
    <property type="entry name" value="PAS_3"/>
    <property type="match status" value="1"/>
</dbReference>
<evidence type="ECO:0000256" key="1">
    <source>
        <dbReference type="SAM" id="MobiDB-lite"/>
    </source>
</evidence>
<feature type="domain" description="GGDEF" evidence="2">
    <location>
        <begin position="298"/>
        <end position="445"/>
    </location>
</feature>
<protein>
    <submittedName>
        <fullName evidence="3">Diguanylate cyclase</fullName>
        <ecNumber evidence="3">2.7.7.65</ecNumber>
    </submittedName>
</protein>
<dbReference type="SUPFAM" id="SSF55073">
    <property type="entry name" value="Nucleotide cyclase"/>
    <property type="match status" value="1"/>
</dbReference>
<feature type="compositionally biased region" description="Polar residues" evidence="1">
    <location>
        <begin position="695"/>
        <end position="712"/>
    </location>
</feature>
<dbReference type="InterPro" id="IPR035965">
    <property type="entry name" value="PAS-like_dom_sf"/>
</dbReference>
<dbReference type="InterPro" id="IPR029787">
    <property type="entry name" value="Nucleotide_cyclase"/>
</dbReference>
<feature type="region of interest" description="Disordered" evidence="1">
    <location>
        <begin position="653"/>
        <end position="715"/>
    </location>
</feature>
<dbReference type="Gene3D" id="3.30.450.20">
    <property type="entry name" value="PAS domain"/>
    <property type="match status" value="1"/>
</dbReference>
<dbReference type="EMBL" id="DXEV01000017">
    <property type="protein sequence ID" value="HIX55971.1"/>
    <property type="molecule type" value="Genomic_DNA"/>
</dbReference>
<dbReference type="Pfam" id="PF00990">
    <property type="entry name" value="GGDEF"/>
    <property type="match status" value="1"/>
</dbReference>
<feature type="compositionally biased region" description="Polar residues" evidence="1">
    <location>
        <begin position="599"/>
        <end position="617"/>
    </location>
</feature>
<dbReference type="CDD" id="cd00130">
    <property type="entry name" value="PAS"/>
    <property type="match status" value="1"/>
</dbReference>
<keyword evidence="3" id="KW-0808">Transferase</keyword>
<organism evidence="3 4">
    <name type="scientific">Candidatus Anaerobiospirillum pullistercoris</name>
    <dbReference type="NCBI Taxonomy" id="2838452"/>
    <lineage>
        <taxon>Bacteria</taxon>
        <taxon>Pseudomonadati</taxon>
        <taxon>Pseudomonadota</taxon>
        <taxon>Gammaproteobacteria</taxon>
        <taxon>Aeromonadales</taxon>
        <taxon>Succinivibrionaceae</taxon>
        <taxon>Anaerobiospirillum</taxon>
    </lineage>
</organism>
<evidence type="ECO:0000259" key="2">
    <source>
        <dbReference type="SMART" id="SM00267"/>
    </source>
</evidence>
<dbReference type="InterPro" id="IPR043128">
    <property type="entry name" value="Rev_trsase/Diguanyl_cyclase"/>
</dbReference>
<comment type="caution">
    <text evidence="3">The sequence shown here is derived from an EMBL/GenBank/DDBJ whole genome shotgun (WGS) entry which is preliminary data.</text>
</comment>
<gene>
    <name evidence="3" type="ORF">H9850_00685</name>
</gene>
<dbReference type="EC" id="2.7.7.65" evidence="3"/>
<dbReference type="InterPro" id="IPR052155">
    <property type="entry name" value="Biofilm_reg_signaling"/>
</dbReference>
<dbReference type="SMART" id="SM00267">
    <property type="entry name" value="GGDEF"/>
    <property type="match status" value="1"/>
</dbReference>
<evidence type="ECO:0000313" key="3">
    <source>
        <dbReference type="EMBL" id="HIX55971.1"/>
    </source>
</evidence>
<feature type="region of interest" description="Disordered" evidence="1">
    <location>
        <begin position="597"/>
        <end position="617"/>
    </location>
</feature>
<sequence length="949" mass="104378">MSEKPEGLEPPEMLDSAGFSAAEAQGELGSGSLFLLEHFDSPDLYQAVEEAFSRLQEVVEAPKQPELGSLIGMWCFDIERGGFLLDYQAASLLGYKDYYRRYSIEEISLLLCADDAQKLFFDFLNPDSGDVILENIMLQQGPYQGERLVVQGSIMQRDENTGQVVQALGSICYEHSAPASYITRELTGDGIFYINTEQDLFITSSTYQSMLGYINGELPDHLSQFVEQIVHPDDWDNLEIHRHVMASADYGDIWSCCLRLKHKDGRYIWTIGRGLVLKRDQNGKALIIVGSRCDIDLIHQNFDNMQQLLFNDNLTGLYNRTYFEQNVVTYSEDSIQPVSVLFLDVTGLKVTNDILGHGYGDFLLLKLSELLLIELLHFMRDLRRPSVLAALEAAEAAEVAKAAETAAAAGAAATATVAETAPATEAADAATAQRKKQYRLPAFVLNRNFERLVQEFLEGLQEKIQLLLASNGIHVAHNSNKPLVQKAALRDEELAAQAQTQGQNKLQYSVLGSEVSNLTKDADRSLHEVLLKLPQVHHERISQLLAENATLLRNADMAQSDPLIWALVETALHGREHPSLKSASEVDKYIHTRFKRKSPVTSLQGQSHLQQPLAPTNTQGQVAASAVSTSAASSSAYASAASAHASAVSALEREAQVQANTEASPDRWGHMSPVETFDAKTKSERSKARRDKAQAPTQQATSDLLSSRNSSGVVHPSQEEDKLAVAMAASHGTGISQEVVVHLSQGVPAVMRLSGDEFMVLLPHCPAIYGREFLRRIREASKLLNDSYCALPINQRPVPLCFGIGLATVGENGAIAPDAPAGLEAHAGSEAHGPTAHMAAANPAAPVAPAADTTTADTALDSPEEMVTYDSLLKAVERADLRMQADKEQFHERHLQMLKDYFEAKLERTVSMRDERRQILLSEQERELLRNGQLEQNLVATINEMEFEA</sequence>
<dbReference type="InterPro" id="IPR000160">
    <property type="entry name" value="GGDEF_dom"/>
</dbReference>
<dbReference type="AlphaFoldDB" id="A0A9D1WB61"/>
<keyword evidence="3" id="KW-0548">Nucleotidyltransferase</keyword>
<dbReference type="InterPro" id="IPR013655">
    <property type="entry name" value="PAS_fold_3"/>
</dbReference>
<accession>A0A9D1WB61</accession>
<reference evidence="3" key="1">
    <citation type="journal article" date="2021" name="PeerJ">
        <title>Extensive microbial diversity within the chicken gut microbiome revealed by metagenomics and culture.</title>
        <authorList>
            <person name="Gilroy R."/>
            <person name="Ravi A."/>
            <person name="Getino M."/>
            <person name="Pursley I."/>
            <person name="Horton D.L."/>
            <person name="Alikhan N.F."/>
            <person name="Baker D."/>
            <person name="Gharbi K."/>
            <person name="Hall N."/>
            <person name="Watson M."/>
            <person name="Adriaenssens E.M."/>
            <person name="Foster-Nyarko E."/>
            <person name="Jarju S."/>
            <person name="Secka A."/>
            <person name="Antonio M."/>
            <person name="Oren A."/>
            <person name="Chaudhuri R.R."/>
            <person name="La Ragione R."/>
            <person name="Hildebrand F."/>
            <person name="Pallen M.J."/>
        </authorList>
    </citation>
    <scope>NUCLEOTIDE SEQUENCE</scope>
    <source>
        <strain evidence="3">USASDec5-558</strain>
    </source>
</reference>
<evidence type="ECO:0000313" key="4">
    <source>
        <dbReference type="Proteomes" id="UP000886829"/>
    </source>
</evidence>
<name>A0A9D1WB61_9GAMM</name>
<dbReference type="PANTHER" id="PTHR44757:SF2">
    <property type="entry name" value="BIOFILM ARCHITECTURE MAINTENANCE PROTEIN MBAA"/>
    <property type="match status" value="1"/>
</dbReference>
<dbReference type="PANTHER" id="PTHR44757">
    <property type="entry name" value="DIGUANYLATE CYCLASE DGCP"/>
    <property type="match status" value="1"/>
</dbReference>
<feature type="compositionally biased region" description="Basic and acidic residues" evidence="1">
    <location>
        <begin position="677"/>
        <end position="686"/>
    </location>
</feature>
<dbReference type="Gene3D" id="3.30.70.270">
    <property type="match status" value="1"/>
</dbReference>
<proteinExistence type="predicted"/>
<reference evidence="3" key="2">
    <citation type="submission" date="2021-04" db="EMBL/GenBank/DDBJ databases">
        <authorList>
            <person name="Gilroy R."/>
        </authorList>
    </citation>
    <scope>NUCLEOTIDE SEQUENCE</scope>
    <source>
        <strain evidence="3">USASDec5-558</strain>
    </source>
</reference>
<dbReference type="Proteomes" id="UP000886829">
    <property type="component" value="Unassembled WGS sequence"/>
</dbReference>